<dbReference type="AlphaFoldDB" id="A0A084JEH8"/>
<dbReference type="STRING" id="318464.IO99_05965"/>
<dbReference type="InterPro" id="IPR003838">
    <property type="entry name" value="ABC3_permease_C"/>
</dbReference>
<keyword evidence="6" id="KW-0175">Coiled coil</keyword>
<keyword evidence="4 7" id="KW-1133">Transmembrane helix</keyword>
<evidence type="ECO:0000256" key="1">
    <source>
        <dbReference type="ARBA" id="ARBA00004651"/>
    </source>
</evidence>
<evidence type="ECO:0000313" key="10">
    <source>
        <dbReference type="Proteomes" id="UP000028542"/>
    </source>
</evidence>
<dbReference type="PANTHER" id="PTHR30287:SF1">
    <property type="entry name" value="INNER MEMBRANE PROTEIN"/>
    <property type="match status" value="1"/>
</dbReference>
<organism evidence="9 10">
    <name type="scientific">Clostridium sulfidigenes</name>
    <dbReference type="NCBI Taxonomy" id="318464"/>
    <lineage>
        <taxon>Bacteria</taxon>
        <taxon>Bacillati</taxon>
        <taxon>Bacillota</taxon>
        <taxon>Clostridia</taxon>
        <taxon>Eubacteriales</taxon>
        <taxon>Clostridiaceae</taxon>
        <taxon>Clostridium</taxon>
    </lineage>
</organism>
<sequence length="1135" mass="127981">MKNGAYKKSITREILSSKARFISILAIIFLGVAFYSGIKSSGPDLKESINEFFREQNLMDSKIVSSIGLNENDLKLLENKDEILDYFGTSTIDVNLTNINNVVKFMEYNKKDSSNINKFIVTRGRLPENSGEIALDENALKEDKNLKIGDTYTIESDEELDEYFKKKTFKIVGFVQSPMYIENISRGTTTVGKGSVDYFAILNSLDISMDVYTEVYVRFKNVANLGAYSDEYKDKMEENNKYLKNLYSNRVVERIEEVKLEAEKELSKAYKKIEDGEKKLEDAEKELDEGRAKLINGKNQYEEFAEKYQQEIKDGELKLIEGERELDKGQKELDKQKEQFLQGEKQLEAGKIQLDNAKEGFLKQGIDPTKSTIEYENQIDNLEVLIGTYNALSSDMRETAKNTKEGEKVSTEKIQYWKGALSNPNLGLNELGSLVSSLEKDPTNISLVISMAQGVEGASKSASENKSKVETLVAGITQYQQGIIAYEEKVKSFNEGKIQLETAEKQLLIGKEELIKGKKDLEEGKKQGQLELDKAKKELEASEKKLLHGEKDIKENKAKLADGRKEIDEEKEKLSDLNNSKYYFFDRNDNPGYATYKGSIDSLDKIASVFPVFFFLVAALICLTTMTRMVEENRVEIGTLKALGYKDLEIARKFIVYAALASIVGSVLGIVVGSSILPYIISKAYSSAFALPKVKIYYYPSYIIQSLVASILCTVGASLIVLKEELRENPSNLMRIKAPKVGKKILLERITPLWKRLNFNQKVTFRNLFRYKQRMLMTILGISGCMAMLVAGISLEKSNSSVMDIQFGKLLKYDAMVVFDDNNSKKENEEYESSLNNLKGYESSLNIHQDSVTFIKEGVSKQSAIMYVPENIDELSKYILLNHRETGTEYKLSDSGVIINEKLANVLGVSAGDYVTLTDSDNNSHQVKVDNIVENYAGHYIYLSPSYYKEIFKSAPKYNAQLLKLNSNREDDNKISTTLMDNDKVVNVTLASKLRSLSESADLGLVMIVIIVASGSLAFVVLYNLININVSERIREISTIKVLGFYDNEVAMYIFRENIILTILGILAGSVMGKILYVFLVSTAEMDNMMMIPTVDMSSYVISGVITMFFAILVMIMMHIKLKNINMIDALKSIE</sequence>
<evidence type="ECO:0000259" key="8">
    <source>
        <dbReference type="Pfam" id="PF02687"/>
    </source>
</evidence>
<evidence type="ECO:0000256" key="2">
    <source>
        <dbReference type="ARBA" id="ARBA00022475"/>
    </source>
</evidence>
<keyword evidence="10" id="KW-1185">Reference proteome</keyword>
<feature type="transmembrane region" description="Helical" evidence="7">
    <location>
        <begin position="1100"/>
        <end position="1118"/>
    </location>
</feature>
<feature type="transmembrane region" description="Helical" evidence="7">
    <location>
        <begin position="21"/>
        <end position="38"/>
    </location>
</feature>
<dbReference type="eggNOG" id="COG0577">
    <property type="taxonomic scope" value="Bacteria"/>
</dbReference>
<comment type="caution">
    <text evidence="9">The sequence shown here is derived from an EMBL/GenBank/DDBJ whole genome shotgun (WGS) entry which is preliminary data.</text>
</comment>
<dbReference type="eggNOG" id="COG1511">
    <property type="taxonomic scope" value="Bacteria"/>
</dbReference>
<evidence type="ECO:0000313" key="9">
    <source>
        <dbReference type="EMBL" id="KEZ87362.1"/>
    </source>
</evidence>
<feature type="coiled-coil region" evidence="6">
    <location>
        <begin position="518"/>
        <end position="580"/>
    </location>
</feature>
<evidence type="ECO:0000256" key="6">
    <source>
        <dbReference type="SAM" id="Coils"/>
    </source>
</evidence>
<dbReference type="InterPro" id="IPR038766">
    <property type="entry name" value="Membrane_comp_ABC_pdt"/>
</dbReference>
<proteinExistence type="predicted"/>
<dbReference type="RefSeq" id="WP_035131282.1">
    <property type="nucleotide sequence ID" value="NZ_JPMD01000013.1"/>
</dbReference>
<evidence type="ECO:0000256" key="3">
    <source>
        <dbReference type="ARBA" id="ARBA00022692"/>
    </source>
</evidence>
<evidence type="ECO:0000256" key="7">
    <source>
        <dbReference type="SAM" id="Phobius"/>
    </source>
</evidence>
<dbReference type="EMBL" id="JPMD01000013">
    <property type="protein sequence ID" value="KEZ87362.1"/>
    <property type="molecule type" value="Genomic_DNA"/>
</dbReference>
<dbReference type="GO" id="GO:0005886">
    <property type="term" value="C:plasma membrane"/>
    <property type="evidence" value="ECO:0007669"/>
    <property type="project" value="UniProtKB-SubCell"/>
</dbReference>
<keyword evidence="5 7" id="KW-0472">Membrane</keyword>
<dbReference type="Proteomes" id="UP000028542">
    <property type="component" value="Unassembled WGS sequence"/>
</dbReference>
<evidence type="ECO:0000256" key="5">
    <source>
        <dbReference type="ARBA" id="ARBA00023136"/>
    </source>
</evidence>
<reference evidence="9 10" key="1">
    <citation type="submission" date="2014-07" db="EMBL/GenBank/DDBJ databases">
        <title>Draft genome of Clostridium sulfidigenes 113A isolated from sediments associated with methane hydrate from Krishna Godavari basin.</title>
        <authorList>
            <person name="Honkalas V.S."/>
            <person name="Dabir A.P."/>
            <person name="Arora P."/>
            <person name="Dhakephalkar P.K."/>
        </authorList>
    </citation>
    <scope>NUCLEOTIDE SEQUENCE [LARGE SCALE GENOMIC DNA]</scope>
    <source>
        <strain evidence="9 10">113A</strain>
    </source>
</reference>
<accession>A0A084JEH8</accession>
<comment type="subcellular location">
    <subcellularLocation>
        <location evidence="1">Cell membrane</location>
        <topology evidence="1">Multi-pass membrane protein</topology>
    </subcellularLocation>
</comment>
<feature type="transmembrane region" description="Helical" evidence="7">
    <location>
        <begin position="1059"/>
        <end position="1080"/>
    </location>
</feature>
<feature type="domain" description="ABC3 transporter permease C-terminal" evidence="8">
    <location>
        <begin position="609"/>
        <end position="729"/>
    </location>
</feature>
<evidence type="ECO:0000256" key="4">
    <source>
        <dbReference type="ARBA" id="ARBA00022989"/>
    </source>
</evidence>
<gene>
    <name evidence="9" type="ORF">IO99_05965</name>
</gene>
<feature type="transmembrane region" description="Helical" evidence="7">
    <location>
        <begin position="654"/>
        <end position="681"/>
    </location>
</feature>
<feature type="transmembrane region" description="Helical" evidence="7">
    <location>
        <begin position="775"/>
        <end position="795"/>
    </location>
</feature>
<feature type="domain" description="ABC3 transporter permease C-terminal" evidence="8">
    <location>
        <begin position="1009"/>
        <end position="1125"/>
    </location>
</feature>
<dbReference type="PANTHER" id="PTHR30287">
    <property type="entry name" value="MEMBRANE COMPONENT OF PREDICTED ABC SUPERFAMILY METABOLITE UPTAKE TRANSPORTER"/>
    <property type="match status" value="1"/>
</dbReference>
<feature type="transmembrane region" description="Helical" evidence="7">
    <location>
        <begin position="606"/>
        <end position="626"/>
    </location>
</feature>
<protein>
    <submittedName>
        <fullName evidence="9">ABC transporter permease</fullName>
    </submittedName>
</protein>
<feature type="transmembrane region" description="Helical" evidence="7">
    <location>
        <begin position="1003"/>
        <end position="1026"/>
    </location>
</feature>
<dbReference type="Pfam" id="PF02687">
    <property type="entry name" value="FtsX"/>
    <property type="match status" value="2"/>
</dbReference>
<feature type="transmembrane region" description="Helical" evidence="7">
    <location>
        <begin position="701"/>
        <end position="722"/>
    </location>
</feature>
<feature type="coiled-coil region" evidence="6">
    <location>
        <begin position="252"/>
        <end position="339"/>
    </location>
</feature>
<keyword evidence="3 7" id="KW-0812">Transmembrane</keyword>
<keyword evidence="2" id="KW-1003">Cell membrane</keyword>
<name>A0A084JEH8_9CLOT</name>